<dbReference type="EMBL" id="CP151502">
    <property type="protein sequence ID" value="WZN59817.1"/>
    <property type="molecule type" value="Genomic_DNA"/>
</dbReference>
<evidence type="ECO:0000313" key="2">
    <source>
        <dbReference type="EMBL" id="WZN59817.1"/>
    </source>
</evidence>
<organism evidence="2 3">
    <name type="scientific">Chloropicon roscoffensis</name>
    <dbReference type="NCBI Taxonomy" id="1461544"/>
    <lineage>
        <taxon>Eukaryota</taxon>
        <taxon>Viridiplantae</taxon>
        <taxon>Chlorophyta</taxon>
        <taxon>Chloropicophyceae</taxon>
        <taxon>Chloropicales</taxon>
        <taxon>Chloropicaceae</taxon>
        <taxon>Chloropicon</taxon>
    </lineage>
</organism>
<dbReference type="AlphaFoldDB" id="A0AAX4P0K8"/>
<sequence length="405" mass="44174">MGAQASRPEQFVLVPPLFERQHVDVERFTRLPFSPDSDLFRKRQLGRLFEDYLVSGFSAEAVLSSKQSPHSTIIARFQNPQPEDGFGDLNGRGVFRFQPRPRSAPYTFGQLAIDTRQGEANLSGCWKVPQCNAFLSASHPISKASNFQDTRLGVAYSTSNLLVGGETRPLRDALPTDCYVAFGRQDLKAAVQCRADLSGAAGKIAPSWTYGVFYSPGGSDDATRGSMCTAVEVHDGRELELRVKQRMVVRRRVKNPLEDAGAVGITNVIDAGFVVKTPLGGSTAEQSMKMALQWQVNKNVCIKGSASLDDVAGSLAFKSWWDPCVTVAVSSRFNYRTKVGGLGFTLNVENIGRTLFARAAKEGFTIQTQESAASQHEVQEGLGERPTYEDGAGRGPREVEGHGML</sequence>
<evidence type="ECO:0000313" key="3">
    <source>
        <dbReference type="Proteomes" id="UP001472866"/>
    </source>
</evidence>
<feature type="compositionally biased region" description="Basic and acidic residues" evidence="1">
    <location>
        <begin position="377"/>
        <end position="405"/>
    </location>
</feature>
<gene>
    <name evidence="2" type="ORF">HKI87_02g13450</name>
</gene>
<proteinExistence type="predicted"/>
<feature type="region of interest" description="Disordered" evidence="1">
    <location>
        <begin position="369"/>
        <end position="405"/>
    </location>
</feature>
<keyword evidence="3" id="KW-1185">Reference proteome</keyword>
<protein>
    <submittedName>
        <fullName evidence="2">Uncharacterized protein</fullName>
    </submittedName>
</protein>
<dbReference type="Proteomes" id="UP001472866">
    <property type="component" value="Chromosome 02"/>
</dbReference>
<dbReference type="PANTHER" id="PTHR35738:SF3">
    <property type="entry name" value="OS05G0577800 PROTEIN"/>
    <property type="match status" value="1"/>
</dbReference>
<name>A0AAX4P0K8_9CHLO</name>
<evidence type="ECO:0000256" key="1">
    <source>
        <dbReference type="SAM" id="MobiDB-lite"/>
    </source>
</evidence>
<accession>A0AAX4P0K8</accession>
<reference evidence="2 3" key="1">
    <citation type="submission" date="2024-03" db="EMBL/GenBank/DDBJ databases">
        <title>Complete genome sequence of the green alga Chloropicon roscoffensis RCC1871.</title>
        <authorList>
            <person name="Lemieux C."/>
            <person name="Pombert J.-F."/>
            <person name="Otis C."/>
            <person name="Turmel M."/>
        </authorList>
    </citation>
    <scope>NUCLEOTIDE SEQUENCE [LARGE SCALE GENOMIC DNA]</scope>
    <source>
        <strain evidence="2 3">RCC1871</strain>
    </source>
</reference>
<dbReference type="PANTHER" id="PTHR35738">
    <property type="entry name" value="OS05G0577800 PROTEIN"/>
    <property type="match status" value="1"/>
</dbReference>